<keyword evidence="3" id="KW-1185">Reference proteome</keyword>
<gene>
    <name evidence="2" type="ORF">HOLleu_00588</name>
</gene>
<sequence length="214" mass="24403">MAARSGKGYQRKALSSPDATRKETPQPKNKTKASSCAAEFEKLSTRSSRTSEKLKLERQLAIQKVELEFKERELQLQMEKLKMEKEMKKTKTLLDVVEESIGFESDEDEEKVKTMPILSEMPEDASNDNVERFFAAMPQSVTMAQEEEKKGTLRELVNSFRLPPIHVEKFKGDPLKYPVWLSTFDNLIASRASTPGEKLNLLSQHLERGATLHD</sequence>
<feature type="region of interest" description="Disordered" evidence="1">
    <location>
        <begin position="1"/>
        <end position="55"/>
    </location>
</feature>
<protein>
    <submittedName>
        <fullName evidence="2">Uncharacterized protein</fullName>
    </submittedName>
</protein>
<comment type="caution">
    <text evidence="2">The sequence shown here is derived from an EMBL/GenBank/DDBJ whole genome shotgun (WGS) entry which is preliminary data.</text>
</comment>
<proteinExistence type="predicted"/>
<organism evidence="2 3">
    <name type="scientific">Holothuria leucospilota</name>
    <name type="common">Black long sea cucumber</name>
    <name type="synonym">Mertensiothuria leucospilota</name>
    <dbReference type="NCBI Taxonomy" id="206669"/>
    <lineage>
        <taxon>Eukaryota</taxon>
        <taxon>Metazoa</taxon>
        <taxon>Echinodermata</taxon>
        <taxon>Eleutherozoa</taxon>
        <taxon>Echinozoa</taxon>
        <taxon>Holothuroidea</taxon>
        <taxon>Aspidochirotacea</taxon>
        <taxon>Aspidochirotida</taxon>
        <taxon>Holothuriidae</taxon>
        <taxon>Holothuria</taxon>
    </lineage>
</organism>
<dbReference type="Proteomes" id="UP001152320">
    <property type="component" value="Chromosome 1"/>
</dbReference>
<dbReference type="AlphaFoldDB" id="A0A9Q1CMY8"/>
<evidence type="ECO:0000256" key="1">
    <source>
        <dbReference type="SAM" id="MobiDB-lite"/>
    </source>
</evidence>
<feature type="compositionally biased region" description="Basic and acidic residues" evidence="1">
    <location>
        <begin position="39"/>
        <end position="55"/>
    </location>
</feature>
<evidence type="ECO:0000313" key="3">
    <source>
        <dbReference type="Proteomes" id="UP001152320"/>
    </source>
</evidence>
<evidence type="ECO:0000313" key="2">
    <source>
        <dbReference type="EMBL" id="KAJ8048322.1"/>
    </source>
</evidence>
<accession>A0A9Q1CMY8</accession>
<name>A0A9Q1CMY8_HOLLE</name>
<reference evidence="2" key="1">
    <citation type="submission" date="2021-10" db="EMBL/GenBank/DDBJ databases">
        <title>Tropical sea cucumber genome reveals ecological adaptation and Cuvierian tubules defense mechanism.</title>
        <authorList>
            <person name="Chen T."/>
        </authorList>
    </citation>
    <scope>NUCLEOTIDE SEQUENCE</scope>
    <source>
        <strain evidence="2">Nanhai2018</strain>
        <tissue evidence="2">Muscle</tissue>
    </source>
</reference>
<dbReference type="EMBL" id="JAIZAY010000001">
    <property type="protein sequence ID" value="KAJ8048322.1"/>
    <property type="molecule type" value="Genomic_DNA"/>
</dbReference>